<evidence type="ECO:0000256" key="1">
    <source>
        <dbReference type="ARBA" id="ARBA00004370"/>
    </source>
</evidence>
<dbReference type="eggNOG" id="ENOG502QQ8U">
    <property type="taxonomic scope" value="Eukaryota"/>
</dbReference>
<evidence type="ECO:0000256" key="3">
    <source>
        <dbReference type="ARBA" id="ARBA00022714"/>
    </source>
</evidence>
<dbReference type="STRING" id="554065.E1ZI78"/>
<keyword evidence="8" id="KW-0411">Iron-sulfur</keyword>
<gene>
    <name evidence="11" type="ORF">CHLNCDRAFT_13204</name>
</gene>
<dbReference type="GO" id="GO:0046872">
    <property type="term" value="F:metal ion binding"/>
    <property type="evidence" value="ECO:0007669"/>
    <property type="project" value="UniProtKB-KW"/>
</dbReference>
<evidence type="ECO:0000256" key="8">
    <source>
        <dbReference type="ARBA" id="ARBA00023014"/>
    </source>
</evidence>
<dbReference type="GO" id="GO:0051537">
    <property type="term" value="F:2 iron, 2 sulfur cluster binding"/>
    <property type="evidence" value="ECO:0007669"/>
    <property type="project" value="UniProtKB-KW"/>
</dbReference>
<keyword evidence="4" id="KW-0479">Metal-binding</keyword>
<dbReference type="SUPFAM" id="SSF50022">
    <property type="entry name" value="ISP domain"/>
    <property type="match status" value="1"/>
</dbReference>
<dbReference type="GO" id="GO:0016491">
    <property type="term" value="F:oxidoreductase activity"/>
    <property type="evidence" value="ECO:0007669"/>
    <property type="project" value="UniProtKB-KW"/>
</dbReference>
<keyword evidence="12" id="KW-1185">Reference proteome</keyword>
<evidence type="ECO:0000313" key="11">
    <source>
        <dbReference type="EMBL" id="EFN54729.1"/>
    </source>
</evidence>
<protein>
    <recommendedName>
        <fullName evidence="10">Rieske domain-containing protein</fullName>
    </recommendedName>
</protein>
<keyword evidence="5" id="KW-1133">Transmembrane helix</keyword>
<feature type="non-terminal residue" evidence="11">
    <location>
        <position position="132"/>
    </location>
</feature>
<dbReference type="Proteomes" id="UP000008141">
    <property type="component" value="Unassembled WGS sequence"/>
</dbReference>
<evidence type="ECO:0000256" key="4">
    <source>
        <dbReference type="ARBA" id="ARBA00022723"/>
    </source>
</evidence>
<reference evidence="11 12" key="1">
    <citation type="journal article" date="2010" name="Plant Cell">
        <title>The Chlorella variabilis NC64A genome reveals adaptation to photosymbiosis, coevolution with viruses, and cryptic sex.</title>
        <authorList>
            <person name="Blanc G."/>
            <person name="Duncan G."/>
            <person name="Agarkova I."/>
            <person name="Borodovsky M."/>
            <person name="Gurnon J."/>
            <person name="Kuo A."/>
            <person name="Lindquist E."/>
            <person name="Lucas S."/>
            <person name="Pangilinan J."/>
            <person name="Polle J."/>
            <person name="Salamov A."/>
            <person name="Terry A."/>
            <person name="Yamada T."/>
            <person name="Dunigan D.D."/>
            <person name="Grigoriev I.V."/>
            <person name="Claverie J.M."/>
            <person name="Van Etten J.L."/>
        </authorList>
    </citation>
    <scope>NUCLEOTIDE SEQUENCE [LARGE SCALE GENOMIC DNA]</scope>
    <source>
        <strain evidence="11 12">NC64A</strain>
    </source>
</reference>
<dbReference type="RefSeq" id="XP_005846831.1">
    <property type="nucleotide sequence ID" value="XM_005846769.1"/>
</dbReference>
<accession>E1ZI78</accession>
<evidence type="ECO:0000256" key="9">
    <source>
        <dbReference type="ARBA" id="ARBA00023136"/>
    </source>
</evidence>
<name>E1ZI78_CHLVA</name>
<sequence>NGHRFVWTQSWYPVTALDYLDPARPHQATLLGHSLVVWRDADGQWRCFQDSCPHRAAPLSGKPGGPPAEGRIHPVTKNLECAYHGWQFGGSGAAREIPQSEPGAPKATACASKRSCAASFPTAHAHGLLWVW</sequence>
<feature type="domain" description="Rieske" evidence="10">
    <location>
        <begin position="11"/>
        <end position="131"/>
    </location>
</feature>
<dbReference type="PANTHER" id="PTHR21266">
    <property type="entry name" value="IRON-SULFUR DOMAIN CONTAINING PROTEIN"/>
    <property type="match status" value="1"/>
</dbReference>
<keyword evidence="6" id="KW-0560">Oxidoreductase</keyword>
<dbReference type="OMA" id="KNLECAY"/>
<feature type="non-terminal residue" evidence="11">
    <location>
        <position position="1"/>
    </location>
</feature>
<evidence type="ECO:0000256" key="7">
    <source>
        <dbReference type="ARBA" id="ARBA00023004"/>
    </source>
</evidence>
<dbReference type="InterPro" id="IPR036922">
    <property type="entry name" value="Rieske_2Fe-2S_sf"/>
</dbReference>
<dbReference type="GO" id="GO:0005737">
    <property type="term" value="C:cytoplasm"/>
    <property type="evidence" value="ECO:0007669"/>
    <property type="project" value="TreeGrafter"/>
</dbReference>
<proteinExistence type="predicted"/>
<dbReference type="GO" id="GO:0016020">
    <property type="term" value="C:membrane"/>
    <property type="evidence" value="ECO:0007669"/>
    <property type="project" value="UniProtKB-SubCell"/>
</dbReference>
<dbReference type="GeneID" id="17354090"/>
<dbReference type="InterPro" id="IPR050584">
    <property type="entry name" value="Cholesterol_7-desaturase"/>
</dbReference>
<evidence type="ECO:0000259" key="10">
    <source>
        <dbReference type="PROSITE" id="PS51296"/>
    </source>
</evidence>
<dbReference type="Gene3D" id="2.102.10.10">
    <property type="entry name" value="Rieske [2Fe-2S] iron-sulphur domain"/>
    <property type="match status" value="1"/>
</dbReference>
<evidence type="ECO:0000256" key="2">
    <source>
        <dbReference type="ARBA" id="ARBA00022692"/>
    </source>
</evidence>
<dbReference type="OrthoDB" id="426882at2759"/>
<evidence type="ECO:0000256" key="5">
    <source>
        <dbReference type="ARBA" id="ARBA00022989"/>
    </source>
</evidence>
<dbReference type="InParanoid" id="E1ZI78"/>
<evidence type="ECO:0000256" key="6">
    <source>
        <dbReference type="ARBA" id="ARBA00023002"/>
    </source>
</evidence>
<dbReference type="EMBL" id="GL433847">
    <property type="protein sequence ID" value="EFN54729.1"/>
    <property type="molecule type" value="Genomic_DNA"/>
</dbReference>
<organism evidence="12">
    <name type="scientific">Chlorella variabilis</name>
    <name type="common">Green alga</name>
    <dbReference type="NCBI Taxonomy" id="554065"/>
    <lineage>
        <taxon>Eukaryota</taxon>
        <taxon>Viridiplantae</taxon>
        <taxon>Chlorophyta</taxon>
        <taxon>core chlorophytes</taxon>
        <taxon>Trebouxiophyceae</taxon>
        <taxon>Chlorellales</taxon>
        <taxon>Chlorellaceae</taxon>
        <taxon>Chlorella clade</taxon>
        <taxon>Chlorella</taxon>
    </lineage>
</organism>
<dbReference type="AlphaFoldDB" id="E1ZI78"/>
<keyword evidence="7" id="KW-0408">Iron</keyword>
<evidence type="ECO:0000313" key="12">
    <source>
        <dbReference type="Proteomes" id="UP000008141"/>
    </source>
</evidence>
<dbReference type="PROSITE" id="PS51296">
    <property type="entry name" value="RIESKE"/>
    <property type="match status" value="1"/>
</dbReference>
<keyword evidence="9" id="KW-0472">Membrane</keyword>
<comment type="subcellular location">
    <subcellularLocation>
        <location evidence="1">Membrane</location>
    </subcellularLocation>
</comment>
<keyword evidence="2" id="KW-0812">Transmembrane</keyword>
<keyword evidence="3" id="KW-0001">2Fe-2S</keyword>
<dbReference type="InterPro" id="IPR017941">
    <property type="entry name" value="Rieske_2Fe-2S"/>
</dbReference>
<dbReference type="KEGG" id="cvr:CHLNCDRAFT_13204"/>
<dbReference type="Pfam" id="PF00355">
    <property type="entry name" value="Rieske"/>
    <property type="match status" value="1"/>
</dbReference>
<dbReference type="PANTHER" id="PTHR21266:SF32">
    <property type="entry name" value="CHOLESTEROL 7-DESATURASE NVD"/>
    <property type="match status" value="1"/>
</dbReference>